<gene>
    <name evidence="1" type="ORF">K469DRAFT_716138</name>
</gene>
<proteinExistence type="predicted"/>
<dbReference type="AlphaFoldDB" id="A0A6A6DMN0"/>
<accession>A0A6A6DMN0</accession>
<reference evidence="1" key="1">
    <citation type="journal article" date="2020" name="Stud. Mycol.">
        <title>101 Dothideomycetes genomes: a test case for predicting lifestyles and emergence of pathogens.</title>
        <authorList>
            <person name="Haridas S."/>
            <person name="Albert R."/>
            <person name="Binder M."/>
            <person name="Bloem J."/>
            <person name="Labutti K."/>
            <person name="Salamov A."/>
            <person name="Andreopoulos B."/>
            <person name="Baker S."/>
            <person name="Barry K."/>
            <person name="Bills G."/>
            <person name="Bluhm B."/>
            <person name="Cannon C."/>
            <person name="Castanera R."/>
            <person name="Culley D."/>
            <person name="Daum C."/>
            <person name="Ezra D."/>
            <person name="Gonzalez J."/>
            <person name="Henrissat B."/>
            <person name="Kuo A."/>
            <person name="Liang C."/>
            <person name="Lipzen A."/>
            <person name="Lutzoni F."/>
            <person name="Magnuson J."/>
            <person name="Mondo S."/>
            <person name="Nolan M."/>
            <person name="Ohm R."/>
            <person name="Pangilinan J."/>
            <person name="Park H.-J."/>
            <person name="Ramirez L."/>
            <person name="Alfaro M."/>
            <person name="Sun H."/>
            <person name="Tritt A."/>
            <person name="Yoshinaga Y."/>
            <person name="Zwiers L.-H."/>
            <person name="Turgeon B."/>
            <person name="Goodwin S."/>
            <person name="Spatafora J."/>
            <person name="Crous P."/>
            <person name="Grigoriev I."/>
        </authorList>
    </citation>
    <scope>NUCLEOTIDE SEQUENCE</scope>
    <source>
        <strain evidence="1">CBS 207.26</strain>
    </source>
</reference>
<dbReference type="OrthoDB" id="3180714at2759"/>
<dbReference type="EMBL" id="ML994664">
    <property type="protein sequence ID" value="KAF2179638.1"/>
    <property type="molecule type" value="Genomic_DNA"/>
</dbReference>
<keyword evidence="2" id="KW-1185">Reference proteome</keyword>
<protein>
    <recommendedName>
        <fullName evidence="3">SET domain-containing protein</fullName>
    </recommendedName>
</protein>
<dbReference type="Gene3D" id="2.170.270.10">
    <property type="entry name" value="SET domain"/>
    <property type="match status" value="1"/>
</dbReference>
<evidence type="ECO:0008006" key="3">
    <source>
        <dbReference type="Google" id="ProtNLM"/>
    </source>
</evidence>
<dbReference type="InterPro" id="IPR046341">
    <property type="entry name" value="SET_dom_sf"/>
</dbReference>
<evidence type="ECO:0000313" key="1">
    <source>
        <dbReference type="EMBL" id="KAF2179638.1"/>
    </source>
</evidence>
<evidence type="ECO:0000313" key="2">
    <source>
        <dbReference type="Proteomes" id="UP000800200"/>
    </source>
</evidence>
<organism evidence="1 2">
    <name type="scientific">Zopfia rhizophila CBS 207.26</name>
    <dbReference type="NCBI Taxonomy" id="1314779"/>
    <lineage>
        <taxon>Eukaryota</taxon>
        <taxon>Fungi</taxon>
        <taxon>Dikarya</taxon>
        <taxon>Ascomycota</taxon>
        <taxon>Pezizomycotina</taxon>
        <taxon>Dothideomycetes</taxon>
        <taxon>Dothideomycetes incertae sedis</taxon>
        <taxon>Zopfiaceae</taxon>
        <taxon>Zopfia</taxon>
    </lineage>
</organism>
<sequence>MHNLYPYQNVAEQSLGIIRMNGLPIETNGIGGGVFLEACRINHACDNNAQKY</sequence>
<name>A0A6A6DMN0_9PEZI</name>
<dbReference type="Proteomes" id="UP000800200">
    <property type="component" value="Unassembled WGS sequence"/>
</dbReference>